<dbReference type="PANTHER" id="PTHR30136">
    <property type="entry name" value="HELIX-TURN-HELIX TRANSCRIPTIONAL REGULATOR, ICLR FAMILY"/>
    <property type="match status" value="1"/>
</dbReference>
<name>A0ABU2ETR0_9BURK</name>
<accession>A0ABU2ETR0</accession>
<gene>
    <name evidence="4" type="ORF">RI048_25305</name>
</gene>
<dbReference type="InterPro" id="IPR029016">
    <property type="entry name" value="GAF-like_dom_sf"/>
</dbReference>
<dbReference type="Pfam" id="PF09339">
    <property type="entry name" value="HTH_IclR"/>
    <property type="match status" value="1"/>
</dbReference>
<comment type="caution">
    <text evidence="4">The sequence shown here is derived from an EMBL/GenBank/DDBJ whole genome shotgun (WGS) entry which is preliminary data.</text>
</comment>
<dbReference type="Gene3D" id="1.10.10.10">
    <property type="entry name" value="Winged helix-like DNA-binding domain superfamily/Winged helix DNA-binding domain"/>
    <property type="match status" value="1"/>
</dbReference>
<dbReference type="InterPro" id="IPR036390">
    <property type="entry name" value="WH_DNA-bd_sf"/>
</dbReference>
<dbReference type="PROSITE" id="PS51077">
    <property type="entry name" value="HTH_ICLR"/>
    <property type="match status" value="1"/>
</dbReference>
<keyword evidence="1" id="KW-0805">Transcription regulation</keyword>
<dbReference type="InterPro" id="IPR050707">
    <property type="entry name" value="HTH_MetabolicPath_Reg"/>
</dbReference>
<dbReference type="Proteomes" id="UP001246576">
    <property type="component" value="Unassembled WGS sequence"/>
</dbReference>
<proteinExistence type="predicted"/>
<dbReference type="Gene3D" id="3.30.450.40">
    <property type="match status" value="2"/>
</dbReference>
<dbReference type="SUPFAM" id="SSF46785">
    <property type="entry name" value="Winged helix' DNA-binding domain"/>
    <property type="match status" value="1"/>
</dbReference>
<evidence type="ECO:0000313" key="4">
    <source>
        <dbReference type="EMBL" id="MDR9851567.1"/>
    </source>
</evidence>
<evidence type="ECO:0000256" key="1">
    <source>
        <dbReference type="ARBA" id="ARBA00023015"/>
    </source>
</evidence>
<dbReference type="SMART" id="SM00346">
    <property type="entry name" value="HTH_ICLR"/>
    <property type="match status" value="1"/>
</dbReference>
<reference evidence="4" key="1">
    <citation type="submission" date="2023-09" db="EMBL/GenBank/DDBJ databases">
        <title>Description of first Herbaspirillum huttiense subsp. nephrolepsisexaltata and Herbaspirillum huttiense subsp. lycopersicon.</title>
        <authorList>
            <person name="Poudel M."/>
            <person name="Sharma A."/>
            <person name="Goss E."/>
            <person name="Tapia J.H."/>
            <person name="Harmon C.M."/>
            <person name="Jones J.B."/>
        </authorList>
    </citation>
    <scope>NUCLEOTIDE SEQUENCE</scope>
    <source>
        <strain evidence="4">SE1</strain>
    </source>
</reference>
<dbReference type="SUPFAM" id="SSF55781">
    <property type="entry name" value="GAF domain-like"/>
    <property type="match status" value="1"/>
</dbReference>
<dbReference type="RefSeq" id="WP_227022600.1">
    <property type="nucleotide sequence ID" value="NZ_JAVLSJ010000019.1"/>
</dbReference>
<protein>
    <submittedName>
        <fullName evidence="4">IclR family transcriptional regulator</fullName>
    </submittedName>
</protein>
<keyword evidence="2" id="KW-0804">Transcription</keyword>
<dbReference type="InterPro" id="IPR005471">
    <property type="entry name" value="Tscrpt_reg_IclR_N"/>
</dbReference>
<evidence type="ECO:0000313" key="5">
    <source>
        <dbReference type="Proteomes" id="UP001246576"/>
    </source>
</evidence>
<organism evidence="4 5">
    <name type="scientific">Herbaspirillum huttiense subsp. lycopersici</name>
    <dbReference type="NCBI Taxonomy" id="3074428"/>
    <lineage>
        <taxon>Bacteria</taxon>
        <taxon>Pseudomonadati</taxon>
        <taxon>Pseudomonadota</taxon>
        <taxon>Betaproteobacteria</taxon>
        <taxon>Burkholderiales</taxon>
        <taxon>Oxalobacteraceae</taxon>
        <taxon>Herbaspirillum</taxon>
    </lineage>
</organism>
<evidence type="ECO:0000259" key="3">
    <source>
        <dbReference type="PROSITE" id="PS51077"/>
    </source>
</evidence>
<evidence type="ECO:0000256" key="2">
    <source>
        <dbReference type="ARBA" id="ARBA00023163"/>
    </source>
</evidence>
<dbReference type="PANTHER" id="PTHR30136:SF39">
    <property type="entry name" value="TRANSCRIPTIONAL REGULATORY PROTEIN"/>
    <property type="match status" value="1"/>
</dbReference>
<sequence>MRAPAAGAEKGGAGTFWCAAPIEKGVITSPHREMQNGFMKKKNEPENKDAVPDRTVLGAERSLAILSAFIDAPEPFGLTELEARTGLFKSVIHRYMMSFIKAGYVVQRADNSYQLGPRAYQLGKAFEARFDYADFIMPTLEKLVRATGESTAFYIRQQEQRLCLYAAETPASVKATVKAGSLFAMDQTSSAQVLRFFSVPGNAARSGGRYVSISVGINNPLSSSMSAPVFGAGNALVGALTIFGLSLRFDPAASEAMRATLLQLAQDLSARLGASPQVYCSPTADIFDEAAAQAVAGDG</sequence>
<keyword evidence="5" id="KW-1185">Reference proteome</keyword>
<dbReference type="InterPro" id="IPR036388">
    <property type="entry name" value="WH-like_DNA-bd_sf"/>
</dbReference>
<feature type="domain" description="HTH iclR-type" evidence="3">
    <location>
        <begin position="56"/>
        <end position="117"/>
    </location>
</feature>
<dbReference type="EMBL" id="JAVLSJ010000019">
    <property type="protein sequence ID" value="MDR9851567.1"/>
    <property type="molecule type" value="Genomic_DNA"/>
</dbReference>